<reference evidence="2" key="1">
    <citation type="journal article" date="2014" name="Proc. Natl. Acad. Sci. U.S.A.">
        <title>Extensive sampling of basidiomycete genomes demonstrates inadequacy of the white-rot/brown-rot paradigm for wood decay fungi.</title>
        <authorList>
            <person name="Riley R."/>
            <person name="Salamov A.A."/>
            <person name="Brown D.W."/>
            <person name="Nagy L.G."/>
            <person name="Floudas D."/>
            <person name="Held B.W."/>
            <person name="Levasseur A."/>
            <person name="Lombard V."/>
            <person name="Morin E."/>
            <person name="Otillar R."/>
            <person name="Lindquist E.A."/>
            <person name="Sun H."/>
            <person name="LaButti K.M."/>
            <person name="Schmutz J."/>
            <person name="Jabbour D."/>
            <person name="Luo H."/>
            <person name="Baker S.E."/>
            <person name="Pisabarro A.G."/>
            <person name="Walton J.D."/>
            <person name="Blanchette R.A."/>
            <person name="Henrissat B."/>
            <person name="Martin F."/>
            <person name="Cullen D."/>
            <person name="Hibbett D.S."/>
            <person name="Grigoriev I.V."/>
        </authorList>
    </citation>
    <scope>NUCLEOTIDE SEQUENCE [LARGE SCALE GENOMIC DNA]</scope>
    <source>
        <strain evidence="2">CBS 339.88</strain>
    </source>
</reference>
<accession>A0A067TEY4</accession>
<sequence>MVAFTAAHQTPLLCVRSSQGHGFRGFQLFFKVANLRSHLHADTHTHYLFKQRCRTLSPSYVLHPFGPSCILNPKSYYAFPPPASLIRRASSSFVPHTPNLFLTRQSIPLGGDVHVQAISELLGVSFSVMEGVSMQIMGYCAYLQSNVHKNSDLDVTYRSSTEYFSALLRNVFGDLSTPSNDRPCQGRNPTRLSFQKCFTQSSSDT</sequence>
<evidence type="ECO:0000313" key="2">
    <source>
        <dbReference type="Proteomes" id="UP000027222"/>
    </source>
</evidence>
<gene>
    <name evidence="1" type="ORF">GALMADRAFT_406867</name>
</gene>
<proteinExistence type="predicted"/>
<dbReference type="EMBL" id="KL142376">
    <property type="protein sequence ID" value="KDR77523.1"/>
    <property type="molecule type" value="Genomic_DNA"/>
</dbReference>
<organism evidence="1 2">
    <name type="scientific">Galerina marginata (strain CBS 339.88)</name>
    <dbReference type="NCBI Taxonomy" id="685588"/>
    <lineage>
        <taxon>Eukaryota</taxon>
        <taxon>Fungi</taxon>
        <taxon>Dikarya</taxon>
        <taxon>Basidiomycota</taxon>
        <taxon>Agaricomycotina</taxon>
        <taxon>Agaricomycetes</taxon>
        <taxon>Agaricomycetidae</taxon>
        <taxon>Agaricales</taxon>
        <taxon>Agaricineae</taxon>
        <taxon>Strophariaceae</taxon>
        <taxon>Galerina</taxon>
    </lineage>
</organism>
<evidence type="ECO:0000313" key="1">
    <source>
        <dbReference type="EMBL" id="KDR77523.1"/>
    </source>
</evidence>
<name>A0A067TEY4_GALM3</name>
<protein>
    <submittedName>
        <fullName evidence="1">Uncharacterized protein</fullName>
    </submittedName>
</protein>
<dbReference type="AlphaFoldDB" id="A0A067TEY4"/>
<keyword evidence="2" id="KW-1185">Reference proteome</keyword>
<dbReference type="HOGENOM" id="CLU_1337589_0_0_1"/>
<dbReference type="Proteomes" id="UP000027222">
    <property type="component" value="Unassembled WGS sequence"/>
</dbReference>